<sequence length="160" mass="17622">MKTMLLADANIGLRILVGQHDIELAISDTARKHSELKFLETKRLLGELAAGRVGLVFTDAVIEEMFYVLNKSYGKSRTEISAGITALLAVEGIESTSAIREAVKLYGTMNLDIVDIKLSVLSKELGLPVLTWDKGFKHLSCEYYSPAELSIKTNDSDDDE</sequence>
<dbReference type="Gene3D" id="3.40.50.1010">
    <property type="entry name" value="5'-nuclease"/>
    <property type="match status" value="1"/>
</dbReference>
<dbReference type="InterPro" id="IPR029060">
    <property type="entry name" value="PIN-like_dom_sf"/>
</dbReference>
<feature type="domain" description="PIN" evidence="1">
    <location>
        <begin position="51"/>
        <end position="139"/>
    </location>
</feature>
<evidence type="ECO:0000313" key="3">
    <source>
        <dbReference type="Proteomes" id="UP001596028"/>
    </source>
</evidence>
<proteinExistence type="predicted"/>
<keyword evidence="3" id="KW-1185">Reference proteome</keyword>
<reference evidence="3" key="1">
    <citation type="journal article" date="2019" name="Int. J. Syst. Evol. Microbiol.">
        <title>The Global Catalogue of Microorganisms (GCM) 10K type strain sequencing project: providing services to taxonomists for standard genome sequencing and annotation.</title>
        <authorList>
            <consortium name="The Broad Institute Genomics Platform"/>
            <consortium name="The Broad Institute Genome Sequencing Center for Infectious Disease"/>
            <person name="Wu L."/>
            <person name="Ma J."/>
        </authorList>
    </citation>
    <scope>NUCLEOTIDE SEQUENCE [LARGE SCALE GENOMIC DNA]</scope>
    <source>
        <strain evidence="3">CCUG 49571</strain>
    </source>
</reference>
<evidence type="ECO:0000259" key="1">
    <source>
        <dbReference type="Pfam" id="PF01850"/>
    </source>
</evidence>
<dbReference type="EMBL" id="JBHSEP010000039">
    <property type="protein sequence ID" value="MFC4602022.1"/>
    <property type="molecule type" value="Genomic_DNA"/>
</dbReference>
<dbReference type="Pfam" id="PF01850">
    <property type="entry name" value="PIN"/>
    <property type="match status" value="1"/>
</dbReference>
<organism evidence="2 3">
    <name type="scientific">Cohnella hongkongensis</name>
    <dbReference type="NCBI Taxonomy" id="178337"/>
    <lineage>
        <taxon>Bacteria</taxon>
        <taxon>Bacillati</taxon>
        <taxon>Bacillota</taxon>
        <taxon>Bacilli</taxon>
        <taxon>Bacillales</taxon>
        <taxon>Paenibacillaceae</taxon>
        <taxon>Cohnella</taxon>
    </lineage>
</organism>
<dbReference type="SUPFAM" id="SSF88723">
    <property type="entry name" value="PIN domain-like"/>
    <property type="match status" value="1"/>
</dbReference>
<evidence type="ECO:0000313" key="2">
    <source>
        <dbReference type="EMBL" id="MFC4602022.1"/>
    </source>
</evidence>
<accession>A0ABV9FJX9</accession>
<protein>
    <submittedName>
        <fullName evidence="2">PIN domain-containing protein</fullName>
    </submittedName>
</protein>
<name>A0ABV9FJX9_9BACL</name>
<comment type="caution">
    <text evidence="2">The sequence shown here is derived from an EMBL/GenBank/DDBJ whole genome shotgun (WGS) entry which is preliminary data.</text>
</comment>
<dbReference type="InterPro" id="IPR002716">
    <property type="entry name" value="PIN_dom"/>
</dbReference>
<gene>
    <name evidence="2" type="ORF">ACFO3S_27645</name>
</gene>
<dbReference type="Proteomes" id="UP001596028">
    <property type="component" value="Unassembled WGS sequence"/>
</dbReference>
<dbReference type="RefSeq" id="WP_378102932.1">
    <property type="nucleotide sequence ID" value="NZ_JBHSEP010000039.1"/>
</dbReference>